<evidence type="ECO:0000256" key="6">
    <source>
        <dbReference type="ARBA" id="ARBA00023242"/>
    </source>
</evidence>
<dbReference type="InParanoid" id="A0A423XM74"/>
<dbReference type="GO" id="GO:0005737">
    <property type="term" value="C:cytoplasm"/>
    <property type="evidence" value="ECO:0007669"/>
    <property type="project" value="UniProtKB-SubCell"/>
</dbReference>
<comment type="subcellular location">
    <subcellularLocation>
        <location evidence="9">Cytoplasm</location>
    </subcellularLocation>
    <subcellularLocation>
        <location evidence="1 9">Nucleus</location>
    </subcellularLocation>
</comment>
<reference evidence="15 16" key="1">
    <citation type="submission" date="2015-09" db="EMBL/GenBank/DDBJ databases">
        <title>Host preference determinants of Valsa canker pathogens revealed by comparative genomics.</title>
        <authorList>
            <person name="Yin Z."/>
            <person name="Huang L."/>
        </authorList>
    </citation>
    <scope>NUCLEOTIDE SEQUENCE [LARGE SCALE GENOMIC DNA]</scope>
    <source>
        <strain evidence="15 16">SXYLt</strain>
    </source>
</reference>
<name>A0A423XM74_9PEZI</name>
<evidence type="ECO:0000256" key="11">
    <source>
        <dbReference type="PIRSR" id="PIRSR038084-2"/>
    </source>
</evidence>
<dbReference type="Pfam" id="PF21184">
    <property type="entry name" value="HAT1_C_fung"/>
    <property type="match status" value="1"/>
</dbReference>
<comment type="similarity">
    <text evidence="2 9">Belongs to the HAT1 family.</text>
</comment>
<keyword evidence="6 9" id="KW-0539">Nucleus</keyword>
<feature type="region of interest" description="Disordered" evidence="13">
    <location>
        <begin position="454"/>
        <end position="478"/>
    </location>
</feature>
<dbReference type="GO" id="GO:0004402">
    <property type="term" value="F:histone acetyltransferase activity"/>
    <property type="evidence" value="ECO:0007669"/>
    <property type="project" value="UniProtKB-UniRule"/>
</dbReference>
<evidence type="ECO:0000256" key="9">
    <source>
        <dbReference type="PIRNR" id="PIRNR038084"/>
    </source>
</evidence>
<evidence type="ECO:0000256" key="12">
    <source>
        <dbReference type="PIRSR" id="PIRSR038084-3"/>
    </source>
</evidence>
<dbReference type="PIRSF" id="PIRSF038084">
    <property type="entry name" value="HAT-B_cat"/>
    <property type="match status" value="1"/>
</dbReference>
<dbReference type="GO" id="GO:0000781">
    <property type="term" value="C:chromosome, telomeric region"/>
    <property type="evidence" value="ECO:0007669"/>
    <property type="project" value="GOC"/>
</dbReference>
<sequence length="478" mass="55054">MAAEDDEWTVKANDVFTISLVTKSEDGPPKTIASFQPKWTYPIFGDEETIYGYKGLKINLRYNASDMRPHFSHTKSQAVPLDAAEQDVTDIQEVMERDLPQDLVAFGKKADFDTAVKTAPDDWKPPGTLIETLQGADDTYEIWQGRLDDPAVLQIVRRIQILVSLFIEGGSPIRTESSDEYEADNLDRWTVFFLYHKRPVPNKSGQFTYVFAGYSTVFRMYILQPPSAPIATNFELPTETIPFSEFPCRSRIAQFIILPPFHKKGNGMRLYSRIYKTLLDDSKTVEITVEDPNEDFDVVRDMADMMFLREQPDWNELVQINSNIEIRRSGVLPHIVLDKKTLEGLRHKYKIASRQFNRLVEMHTFFKLPSSVRPTLGIEEDSTDKKKPTPPERHEYKLWKLLSKSRIYAQNKEVMSQLEPDERIQKLDETLVAVELEYAFLLVRYETRKAAQLESGGKKRKAGVDDRVNGKKARVENV</sequence>
<dbReference type="AlphaFoldDB" id="A0A423XM74"/>
<keyword evidence="5 9" id="KW-0808">Transferase</keyword>
<feature type="region of interest" description="Interaction with histone H4 N-terminus" evidence="11">
    <location>
        <begin position="46"/>
        <end position="48"/>
    </location>
</feature>
<organism evidence="15 16">
    <name type="scientific">Cytospora leucostoma</name>
    <dbReference type="NCBI Taxonomy" id="1230097"/>
    <lineage>
        <taxon>Eukaryota</taxon>
        <taxon>Fungi</taxon>
        <taxon>Dikarya</taxon>
        <taxon>Ascomycota</taxon>
        <taxon>Pezizomycotina</taxon>
        <taxon>Sordariomycetes</taxon>
        <taxon>Sordariomycetidae</taxon>
        <taxon>Diaporthales</taxon>
        <taxon>Cytosporaceae</taxon>
        <taxon>Cytospora</taxon>
    </lineage>
</organism>
<dbReference type="InterPro" id="IPR017380">
    <property type="entry name" value="Hist_AcTrfase_B-typ_cat-su"/>
</dbReference>
<dbReference type="Gene3D" id="3.90.360.10">
    <property type="entry name" value="Histone acetyl transferase 1 (HAT1), N-terminal domain"/>
    <property type="match status" value="1"/>
</dbReference>
<evidence type="ECO:0000256" key="10">
    <source>
        <dbReference type="PIRSR" id="PIRSR038084-1"/>
    </source>
</evidence>
<dbReference type="PANTHER" id="PTHR12046">
    <property type="entry name" value="HISTONE ACETYLTRANSFERASE TYPE B CATALYTIC SUBUNIT"/>
    <property type="match status" value="1"/>
</dbReference>
<feature type="active site" description="Proton donor/acceptor" evidence="10">
    <location>
        <position position="290"/>
    </location>
</feature>
<feature type="domain" description="Histone acetyl transferase HAT1 N-terminal" evidence="14">
    <location>
        <begin position="8"/>
        <end position="168"/>
    </location>
</feature>
<evidence type="ECO:0000313" key="15">
    <source>
        <dbReference type="EMBL" id="ROW17555.1"/>
    </source>
</evidence>
<keyword evidence="16" id="KW-1185">Reference proteome</keyword>
<dbReference type="InterPro" id="IPR013523">
    <property type="entry name" value="Hist_AcTrfase_HAT1_C"/>
</dbReference>
<dbReference type="SUPFAM" id="SSF55729">
    <property type="entry name" value="Acyl-CoA N-acyltransferases (Nat)"/>
    <property type="match status" value="1"/>
</dbReference>
<feature type="binding site" evidence="11">
    <location>
        <position position="293"/>
    </location>
    <ligand>
        <name>acetyl-CoA</name>
        <dbReference type="ChEBI" id="CHEBI:57288"/>
    </ligand>
</feature>
<dbReference type="GO" id="GO:0005634">
    <property type="term" value="C:nucleus"/>
    <property type="evidence" value="ECO:0007669"/>
    <property type="project" value="UniProtKB-SubCell"/>
</dbReference>
<evidence type="ECO:0000256" key="8">
    <source>
        <dbReference type="ARBA" id="ARBA00048017"/>
    </source>
</evidence>
<feature type="compositionally biased region" description="Basic and acidic residues" evidence="13">
    <location>
        <begin position="462"/>
        <end position="478"/>
    </location>
</feature>
<dbReference type="EMBL" id="LKEB01000002">
    <property type="protein sequence ID" value="ROW17555.1"/>
    <property type="molecule type" value="Genomic_DNA"/>
</dbReference>
<dbReference type="STRING" id="1230097.A0A423XM74"/>
<dbReference type="FunCoup" id="A0A423XM74">
    <property type="interactions" value="1074"/>
</dbReference>
<dbReference type="GO" id="GO:0031509">
    <property type="term" value="P:subtelomeric heterochromatin formation"/>
    <property type="evidence" value="ECO:0007669"/>
    <property type="project" value="InterPro"/>
</dbReference>
<comment type="function">
    <text evidence="9">Catalytic component of the histone acetylase B (HAT-B) complex. Has intrinsic substrate specificity that modifies lysine in recognition sequence GXGKXG. Involved in DNA double-strand break repair.</text>
</comment>
<keyword evidence="9" id="KW-0963">Cytoplasm</keyword>
<evidence type="ECO:0000256" key="5">
    <source>
        <dbReference type="ARBA" id="ARBA00022679"/>
    </source>
</evidence>
<accession>A0A423XM74</accession>
<dbReference type="InterPro" id="IPR037113">
    <property type="entry name" value="Hat1_N_sf"/>
</dbReference>
<dbReference type="GO" id="GO:0042393">
    <property type="term" value="F:histone binding"/>
    <property type="evidence" value="ECO:0007669"/>
    <property type="project" value="InterPro"/>
</dbReference>
<evidence type="ECO:0000259" key="14">
    <source>
        <dbReference type="Pfam" id="PF10394"/>
    </source>
</evidence>
<evidence type="ECO:0000256" key="3">
    <source>
        <dbReference type="ARBA" id="ARBA00013184"/>
    </source>
</evidence>
<gene>
    <name evidence="15" type="ORF">VPNG_00526</name>
</gene>
<comment type="caution">
    <text evidence="15">The sequence shown here is derived from an EMBL/GenBank/DDBJ whole genome shotgun (WGS) entry which is preliminary data.</text>
</comment>
<evidence type="ECO:0000256" key="13">
    <source>
        <dbReference type="SAM" id="MobiDB-lite"/>
    </source>
</evidence>
<dbReference type="Proteomes" id="UP000285146">
    <property type="component" value="Unassembled WGS sequence"/>
</dbReference>
<evidence type="ECO:0000256" key="4">
    <source>
        <dbReference type="ARBA" id="ARBA00021268"/>
    </source>
</evidence>
<evidence type="ECO:0000256" key="1">
    <source>
        <dbReference type="ARBA" id="ARBA00004123"/>
    </source>
</evidence>
<comment type="catalytic activity">
    <reaction evidence="8 9">
        <text>L-lysyl-[protein] + acetyl-CoA = N(6)-acetyl-L-lysyl-[protein] + CoA + H(+)</text>
        <dbReference type="Rhea" id="RHEA:45948"/>
        <dbReference type="Rhea" id="RHEA-COMP:9752"/>
        <dbReference type="Rhea" id="RHEA-COMP:10731"/>
        <dbReference type="ChEBI" id="CHEBI:15378"/>
        <dbReference type="ChEBI" id="CHEBI:29969"/>
        <dbReference type="ChEBI" id="CHEBI:57287"/>
        <dbReference type="ChEBI" id="CHEBI:57288"/>
        <dbReference type="ChEBI" id="CHEBI:61930"/>
        <dbReference type="EC" id="2.3.1.48"/>
    </reaction>
</comment>
<evidence type="ECO:0000313" key="16">
    <source>
        <dbReference type="Proteomes" id="UP000285146"/>
    </source>
</evidence>
<dbReference type="Gene3D" id="3.40.630.30">
    <property type="match status" value="1"/>
</dbReference>
<proteinExistence type="inferred from homology"/>
<feature type="binding site" evidence="11">
    <location>
        <begin position="255"/>
        <end position="257"/>
    </location>
    <ligand>
        <name>acetyl-CoA</name>
        <dbReference type="ChEBI" id="CHEBI:57288"/>
    </ligand>
</feature>
<protein>
    <recommendedName>
        <fullName evidence="4 9">Histone acetyltransferase type B catalytic subunit</fullName>
        <ecNumber evidence="3 9">2.3.1.48</ecNumber>
    </recommendedName>
</protein>
<feature type="site" description="Interaction with histone H4 N-terminus" evidence="12">
    <location>
        <position position="189"/>
    </location>
</feature>
<dbReference type="InterPro" id="IPR016181">
    <property type="entry name" value="Acyl_CoA_acyltransferase"/>
</dbReference>
<dbReference type="InterPro" id="IPR019467">
    <property type="entry name" value="Hat1_N"/>
</dbReference>
<dbReference type="OrthoDB" id="10253098at2759"/>
<dbReference type="Pfam" id="PF10394">
    <property type="entry name" value="Hat1_N"/>
    <property type="match status" value="1"/>
</dbReference>
<dbReference type="Gene3D" id="1.10.10.390">
    <property type="match status" value="1"/>
</dbReference>
<keyword evidence="7 9" id="KW-0012">Acyltransferase</keyword>
<comment type="subunit">
    <text evidence="9">Component of the HAT-B complex composed of at least HAT1 and HAT2. The HAT-B complex binds to histone H4 tail.</text>
</comment>
<dbReference type="EC" id="2.3.1.48" evidence="3 9"/>
<evidence type="ECO:0000256" key="7">
    <source>
        <dbReference type="ARBA" id="ARBA00023315"/>
    </source>
</evidence>
<evidence type="ECO:0000256" key="2">
    <source>
        <dbReference type="ARBA" id="ARBA00010543"/>
    </source>
</evidence>